<comment type="similarity">
    <text evidence="7">Belongs to the TonB-dependent receptor family.</text>
</comment>
<dbReference type="AlphaFoldDB" id="A0A1I1XQ93"/>
<dbReference type="InterPro" id="IPR023997">
    <property type="entry name" value="TonB-dep_OMP_SusC/RagA_CS"/>
</dbReference>
<dbReference type="InterPro" id="IPR037066">
    <property type="entry name" value="Plug_dom_sf"/>
</dbReference>
<evidence type="ECO:0000256" key="4">
    <source>
        <dbReference type="ARBA" id="ARBA00022692"/>
    </source>
</evidence>
<dbReference type="Gene3D" id="2.60.40.1120">
    <property type="entry name" value="Carboxypeptidase-like, regulatory domain"/>
    <property type="match status" value="1"/>
</dbReference>
<keyword evidence="3 7" id="KW-1134">Transmembrane beta strand</keyword>
<evidence type="ECO:0000259" key="8">
    <source>
        <dbReference type="Pfam" id="PF07715"/>
    </source>
</evidence>
<dbReference type="InterPro" id="IPR023996">
    <property type="entry name" value="TonB-dep_OMP_SusC/RagA"/>
</dbReference>
<dbReference type="Pfam" id="PF07715">
    <property type="entry name" value="Plug"/>
    <property type="match status" value="1"/>
</dbReference>
<evidence type="ECO:0000256" key="1">
    <source>
        <dbReference type="ARBA" id="ARBA00004571"/>
    </source>
</evidence>
<dbReference type="GO" id="GO:0009279">
    <property type="term" value="C:cell outer membrane"/>
    <property type="evidence" value="ECO:0007669"/>
    <property type="project" value="UniProtKB-SubCell"/>
</dbReference>
<dbReference type="InterPro" id="IPR008969">
    <property type="entry name" value="CarboxyPept-like_regulatory"/>
</dbReference>
<name>A0A1I1XQ93_9FLAO</name>
<evidence type="ECO:0000256" key="5">
    <source>
        <dbReference type="ARBA" id="ARBA00023136"/>
    </source>
</evidence>
<keyword evidence="5 7" id="KW-0472">Membrane</keyword>
<sequence>MKEIKYKRSAFHQTSKCDLKTKLKALFFLGGILFLPSNCLYASASKVPYADPNNILLQMEVRGRISDVNGQPLPGASIMEKGTKNAVQTDFDGKFALSLSSKNAVLVISYVGFLTQEIEVNGQTSFNITLMEKQAALDEVVVIGYGTQKKALVTGAITQVSGKDLEKRNAVNALQALQGQAPGINITSTSGQPGEGFKVIIRGLGSTKNNSPAYVVDGIVTNDISYLNNADIESISVLKDAASAAIYGSQASNGVVLVTTKKGRKNTASRITFEQYYGIQSVSRKVDLLNAEQYAVILNETAVNSGKTPYFTNEEIAALGKGTNWMDKMFVNNASTKNYSFGASGGSENSVYSTSLSYLGQEGIVGGKGLSNYERYNFRFNSEHKLYKDVVTIGENISFAYINKNGIGVGNQYNNSLRGAFSVSPLLPMYDAEGNFFNTRNSAEPWLAGTSNPYAEMVYNNQNESNNQKLLGNVYLQIEPVKGLTLKTTLGLDYYAGEGHSYRPIYDLSIYSNNLVHDAVAQNMNKGKTITWDNLLTYKFNVKEHHQLEAMLGTSSIRFDGTSISASNVDLIFNDLTHSWLDSATNSDGTLIGGPNGGKFENFRMSYFGRLNYSYKDKYLINTTFRADGSSNFSPENQWGYFPSVSLGWVATNEAFLKDSKIVNYFKARASWGQVGNQNTDAFQYLSSIKTTTTNYIFGIQEGVLTPGGYPDRLSNPSLKWETSEQVNIGFDSRLLNNAVSITFDWYRKNNKNWLIVPPVLATAGADPAFINGGNVTNKGVELALQYNNKIGDFNYSIGANGAYNENKVGQIPTADGLIHGPSNQIFANAPEFYRAQNGFPLGYFWGYKTMGVFQNQKQIDDYGIQPTAVPGDVIFKDLNGDGKIGGMEDKTMIGDPNPNYTFGFSLSASYKAFDFYASANGVAGNQIVQSYRSPGGFANYTTAILERWHGEGTSNNIPRLTDDGKNYSQFSDLYVQNGDFLRINTVTLGFDLAKLKMSKPFFASEFRMYFSVQNLYTFTKYDGMDPEIGFGTDSFSSGVDVGYYPRPRTFMMGLNIKL</sequence>
<protein>
    <submittedName>
        <fullName evidence="9">TonB-linked outer membrane protein, SusC/RagA family</fullName>
    </submittedName>
</protein>
<organism evidence="9 10">
    <name type="scientific">Flavobacterium phragmitis</name>
    <dbReference type="NCBI Taxonomy" id="739143"/>
    <lineage>
        <taxon>Bacteria</taxon>
        <taxon>Pseudomonadati</taxon>
        <taxon>Bacteroidota</taxon>
        <taxon>Flavobacteriia</taxon>
        <taxon>Flavobacteriales</taxon>
        <taxon>Flavobacteriaceae</taxon>
        <taxon>Flavobacterium</taxon>
    </lineage>
</organism>
<reference evidence="10" key="1">
    <citation type="submission" date="2016-10" db="EMBL/GenBank/DDBJ databases">
        <authorList>
            <person name="Varghese N."/>
            <person name="Submissions S."/>
        </authorList>
    </citation>
    <scope>NUCLEOTIDE SEQUENCE [LARGE SCALE GENOMIC DNA]</scope>
    <source>
        <strain evidence="10">CGMCC 1.10370</strain>
    </source>
</reference>
<feature type="domain" description="TonB-dependent receptor plug" evidence="8">
    <location>
        <begin position="153"/>
        <end position="255"/>
    </location>
</feature>
<dbReference type="Gene3D" id="2.170.130.10">
    <property type="entry name" value="TonB-dependent receptor, plug domain"/>
    <property type="match status" value="1"/>
</dbReference>
<dbReference type="NCBIfam" id="TIGR04057">
    <property type="entry name" value="SusC_RagA_signa"/>
    <property type="match status" value="1"/>
</dbReference>
<dbReference type="InterPro" id="IPR036942">
    <property type="entry name" value="Beta-barrel_TonB_sf"/>
</dbReference>
<dbReference type="RefSeq" id="WP_091499237.1">
    <property type="nucleotide sequence ID" value="NZ_FOMH01000020.1"/>
</dbReference>
<evidence type="ECO:0000313" key="10">
    <source>
        <dbReference type="Proteomes" id="UP000199672"/>
    </source>
</evidence>
<keyword evidence="2 7" id="KW-0813">Transport</keyword>
<accession>A0A1I1XQ93</accession>
<dbReference type="SUPFAM" id="SSF49464">
    <property type="entry name" value="Carboxypeptidase regulatory domain-like"/>
    <property type="match status" value="1"/>
</dbReference>
<proteinExistence type="inferred from homology"/>
<dbReference type="Pfam" id="PF13715">
    <property type="entry name" value="CarbopepD_reg_2"/>
    <property type="match status" value="1"/>
</dbReference>
<dbReference type="STRING" id="739143.SAMN05216297_12061"/>
<dbReference type="Gene3D" id="2.40.170.20">
    <property type="entry name" value="TonB-dependent receptor, beta-barrel domain"/>
    <property type="match status" value="1"/>
</dbReference>
<evidence type="ECO:0000256" key="7">
    <source>
        <dbReference type="PROSITE-ProRule" id="PRU01360"/>
    </source>
</evidence>
<keyword evidence="4 7" id="KW-0812">Transmembrane</keyword>
<evidence type="ECO:0000313" key="9">
    <source>
        <dbReference type="EMBL" id="SFE09512.1"/>
    </source>
</evidence>
<keyword evidence="10" id="KW-1185">Reference proteome</keyword>
<dbReference type="SUPFAM" id="SSF56935">
    <property type="entry name" value="Porins"/>
    <property type="match status" value="1"/>
</dbReference>
<gene>
    <name evidence="9" type="ORF">SAMN05216297_12061</name>
</gene>
<comment type="subcellular location">
    <subcellularLocation>
        <location evidence="1 7">Cell outer membrane</location>
        <topology evidence="1 7">Multi-pass membrane protein</topology>
    </subcellularLocation>
</comment>
<evidence type="ECO:0000256" key="2">
    <source>
        <dbReference type="ARBA" id="ARBA00022448"/>
    </source>
</evidence>
<dbReference type="PROSITE" id="PS52016">
    <property type="entry name" value="TONB_DEPENDENT_REC_3"/>
    <property type="match status" value="1"/>
</dbReference>
<keyword evidence="6 7" id="KW-0998">Cell outer membrane</keyword>
<evidence type="ECO:0000256" key="6">
    <source>
        <dbReference type="ARBA" id="ARBA00023237"/>
    </source>
</evidence>
<dbReference type="OrthoDB" id="9768177at2"/>
<dbReference type="InterPro" id="IPR012910">
    <property type="entry name" value="Plug_dom"/>
</dbReference>
<dbReference type="InterPro" id="IPR039426">
    <property type="entry name" value="TonB-dep_rcpt-like"/>
</dbReference>
<dbReference type="NCBIfam" id="TIGR04056">
    <property type="entry name" value="OMP_RagA_SusC"/>
    <property type="match status" value="1"/>
</dbReference>
<dbReference type="EMBL" id="FOMH01000020">
    <property type="protein sequence ID" value="SFE09512.1"/>
    <property type="molecule type" value="Genomic_DNA"/>
</dbReference>
<dbReference type="Proteomes" id="UP000199672">
    <property type="component" value="Unassembled WGS sequence"/>
</dbReference>
<evidence type="ECO:0000256" key="3">
    <source>
        <dbReference type="ARBA" id="ARBA00022452"/>
    </source>
</evidence>